<evidence type="ECO:0000256" key="3">
    <source>
        <dbReference type="ARBA" id="ARBA00023015"/>
    </source>
</evidence>
<keyword evidence="5" id="KW-0804">Transcription</keyword>
<evidence type="ECO:0000256" key="1">
    <source>
        <dbReference type="ARBA" id="ARBA00004123"/>
    </source>
</evidence>
<dbReference type="Pfam" id="PF04082">
    <property type="entry name" value="Fungal_trans"/>
    <property type="match status" value="1"/>
</dbReference>
<dbReference type="InterPro" id="IPR050613">
    <property type="entry name" value="Sec_Metabolite_Reg"/>
</dbReference>
<evidence type="ECO:0000256" key="4">
    <source>
        <dbReference type="ARBA" id="ARBA00023125"/>
    </source>
</evidence>
<keyword evidence="2" id="KW-0479">Metal-binding</keyword>
<dbReference type="GO" id="GO:0003677">
    <property type="term" value="F:DNA binding"/>
    <property type="evidence" value="ECO:0007669"/>
    <property type="project" value="UniProtKB-KW"/>
</dbReference>
<feature type="compositionally biased region" description="Low complexity" evidence="7">
    <location>
        <begin position="224"/>
        <end position="234"/>
    </location>
</feature>
<dbReference type="PANTHER" id="PTHR31001">
    <property type="entry name" value="UNCHARACTERIZED TRANSCRIPTIONAL REGULATORY PROTEIN"/>
    <property type="match status" value="1"/>
</dbReference>
<dbReference type="CDD" id="cd00067">
    <property type="entry name" value="GAL4"/>
    <property type="match status" value="1"/>
</dbReference>
<protein>
    <recommendedName>
        <fullName evidence="8">Zn(2)-C6 fungal-type domain-containing protein</fullName>
    </recommendedName>
</protein>
<gene>
    <name evidence="9" type="ORF">PENSTE_c012G03674</name>
</gene>
<keyword evidence="6" id="KW-0539">Nucleus</keyword>
<dbReference type="SUPFAM" id="SSF57701">
    <property type="entry name" value="Zn2/Cys6 DNA-binding domain"/>
    <property type="match status" value="1"/>
</dbReference>
<dbReference type="GO" id="GO:0006351">
    <property type="term" value="P:DNA-templated transcription"/>
    <property type="evidence" value="ECO:0007669"/>
    <property type="project" value="InterPro"/>
</dbReference>
<dbReference type="PROSITE" id="PS00463">
    <property type="entry name" value="ZN2_CY6_FUNGAL_1"/>
    <property type="match status" value="1"/>
</dbReference>
<dbReference type="STRING" id="303698.A0A1V6T4G4"/>
<proteinExistence type="predicted"/>
<evidence type="ECO:0000256" key="2">
    <source>
        <dbReference type="ARBA" id="ARBA00022723"/>
    </source>
</evidence>
<evidence type="ECO:0000259" key="8">
    <source>
        <dbReference type="PROSITE" id="PS50048"/>
    </source>
</evidence>
<evidence type="ECO:0000256" key="7">
    <source>
        <dbReference type="SAM" id="MobiDB-lite"/>
    </source>
</evidence>
<feature type="region of interest" description="Disordered" evidence="7">
    <location>
        <begin position="1"/>
        <end position="45"/>
    </location>
</feature>
<keyword evidence="10" id="KW-1185">Reference proteome</keyword>
<feature type="compositionally biased region" description="Polar residues" evidence="7">
    <location>
        <begin position="112"/>
        <end position="121"/>
    </location>
</feature>
<organism evidence="9 10">
    <name type="scientific">Penicillium steckii</name>
    <dbReference type="NCBI Taxonomy" id="303698"/>
    <lineage>
        <taxon>Eukaryota</taxon>
        <taxon>Fungi</taxon>
        <taxon>Dikarya</taxon>
        <taxon>Ascomycota</taxon>
        <taxon>Pezizomycotina</taxon>
        <taxon>Eurotiomycetes</taxon>
        <taxon>Eurotiomycetidae</taxon>
        <taxon>Eurotiales</taxon>
        <taxon>Aspergillaceae</taxon>
        <taxon>Penicillium</taxon>
    </lineage>
</organism>
<keyword evidence="3" id="KW-0805">Transcription regulation</keyword>
<evidence type="ECO:0000313" key="9">
    <source>
        <dbReference type="EMBL" id="OQE21096.1"/>
    </source>
</evidence>
<feature type="domain" description="Zn(2)-C6 fungal-type" evidence="8">
    <location>
        <begin position="42"/>
        <end position="71"/>
    </location>
</feature>
<dbReference type="InterPro" id="IPR036864">
    <property type="entry name" value="Zn2-C6_fun-type_DNA-bd_sf"/>
</dbReference>
<dbReference type="Pfam" id="PF00172">
    <property type="entry name" value="Zn_clus"/>
    <property type="match status" value="1"/>
</dbReference>
<evidence type="ECO:0000313" key="10">
    <source>
        <dbReference type="Proteomes" id="UP000191285"/>
    </source>
</evidence>
<dbReference type="EMBL" id="MLKD01000012">
    <property type="protein sequence ID" value="OQE21096.1"/>
    <property type="molecule type" value="Genomic_DNA"/>
</dbReference>
<dbReference type="PROSITE" id="PS50048">
    <property type="entry name" value="ZN2_CY6_FUNGAL_2"/>
    <property type="match status" value="1"/>
</dbReference>
<feature type="region of interest" description="Disordered" evidence="7">
    <location>
        <begin position="102"/>
        <end position="169"/>
    </location>
</feature>
<dbReference type="InterPro" id="IPR001138">
    <property type="entry name" value="Zn2Cys6_DnaBD"/>
</dbReference>
<dbReference type="GO" id="GO:0005634">
    <property type="term" value="C:nucleus"/>
    <property type="evidence" value="ECO:0007669"/>
    <property type="project" value="UniProtKB-SubCell"/>
</dbReference>
<dbReference type="SMART" id="SM00906">
    <property type="entry name" value="Fungal_trans"/>
    <property type="match status" value="1"/>
</dbReference>
<dbReference type="CDD" id="cd12148">
    <property type="entry name" value="fungal_TF_MHR"/>
    <property type="match status" value="1"/>
</dbReference>
<dbReference type="SMART" id="SM00066">
    <property type="entry name" value="GAL4"/>
    <property type="match status" value="1"/>
</dbReference>
<dbReference type="Proteomes" id="UP000191285">
    <property type="component" value="Unassembled WGS sequence"/>
</dbReference>
<comment type="subcellular location">
    <subcellularLocation>
        <location evidence="1">Nucleus</location>
    </subcellularLocation>
</comment>
<keyword evidence="4" id="KW-0238">DNA-binding</keyword>
<accession>A0A1V6T4G4</accession>
<feature type="region of interest" description="Disordered" evidence="7">
    <location>
        <begin position="214"/>
        <end position="234"/>
    </location>
</feature>
<name>A0A1V6T4G4_9EURO</name>
<dbReference type="InterPro" id="IPR007219">
    <property type="entry name" value="XnlR_reg_dom"/>
</dbReference>
<dbReference type="AlphaFoldDB" id="A0A1V6T4G4"/>
<dbReference type="OrthoDB" id="435881at2759"/>
<reference evidence="10" key="1">
    <citation type="journal article" date="2017" name="Nat. Microbiol.">
        <title>Global analysis of biosynthetic gene clusters reveals vast potential of secondary metabolite production in Penicillium species.</title>
        <authorList>
            <person name="Nielsen J.C."/>
            <person name="Grijseels S."/>
            <person name="Prigent S."/>
            <person name="Ji B."/>
            <person name="Dainat J."/>
            <person name="Nielsen K.F."/>
            <person name="Frisvad J.C."/>
            <person name="Workman M."/>
            <person name="Nielsen J."/>
        </authorList>
    </citation>
    <scope>NUCLEOTIDE SEQUENCE [LARGE SCALE GENOMIC DNA]</scope>
    <source>
        <strain evidence="10">IBT 24891</strain>
    </source>
</reference>
<sequence length="846" mass="93828">MSFHSSASPEGLHLSPTSENSPTAVPQSATAPRPPPDASSRSCVTCRRRKVRCNKRTPCSNCVKAGIDCIFPPPGRAPRKSKRPPDAELLSRLRRLEGVIEHLSGKNGESGVGSTSSLSPTQPAPASIPSVATNTVPAPTPAPAPAAVSSEIENKPQGTGCPFEDADPRKLAPKKLENEFGRLVIEEGRSRYVSNRLWASLGDEIEELQDILDHSSSEEEDTPSKGSPESSNSGSHDGFLFGFYALSQSLREFHPPFQKGPVFWDVYQENVAPLISILHRPSARKLLVEATRNPDGLDKNNEALVFSIYLSAIVSVTPAECLSRFGEERSSAVKRYRFAVEQALARANLLNTQSLALLQAAVLFLICVRREDDSKFVWSMTSLVLRLAQGLGLHRDGTNFALQPFETEMRRRLWWHISLLDVRSSEDHGTDPQIHESIYDTRLPLNINDEDIYPEMTEVPVEKEECTDVTFCLIRCEITCALRRANYSCPGSRFRMGNSAGPSIENCERMIQIISSRVEERYIRHCDMNIPIHWASATVGRLILAKLWLVVHHPMTRKDRITNVSQATRQSLFLTAIEVLEFGRLLETDPKTAKWSWLFRTNMQWHGVAFVLSEICVRPVCPVTDRAWNAISALYGDWQSQATNKRGMLWRPLSALMKRAAASRAKQQAELRAKFGPNPIPHQHSALEFAAAHHHSLPHIHKPAESPVPSPLPIMMDQSMSDGPTTNSNPLNIDLSQGPWEMVQNLLGGTDIFAPSNNMLDNPDLQTSAPAPAPPPAINPLSTLPTGINFNTPPVNNQFINQDTIPEPNPLSWEEWDQVMRDFQMDVENEDGGAPAQGINVTGWFA</sequence>
<dbReference type="PANTHER" id="PTHR31001:SF50">
    <property type="entry name" value="ZN(II)2CYS6 TRANSCRIPTION FACTOR (EUROFUNG)"/>
    <property type="match status" value="1"/>
</dbReference>
<feature type="compositionally biased region" description="Polar residues" evidence="7">
    <location>
        <begin position="15"/>
        <end position="27"/>
    </location>
</feature>
<dbReference type="GO" id="GO:0000981">
    <property type="term" value="F:DNA-binding transcription factor activity, RNA polymerase II-specific"/>
    <property type="evidence" value="ECO:0007669"/>
    <property type="project" value="InterPro"/>
</dbReference>
<dbReference type="Gene3D" id="4.10.240.10">
    <property type="entry name" value="Zn(2)-C6 fungal-type DNA-binding domain"/>
    <property type="match status" value="1"/>
</dbReference>
<comment type="caution">
    <text evidence="9">The sequence shown here is derived from an EMBL/GenBank/DDBJ whole genome shotgun (WGS) entry which is preliminary data.</text>
</comment>
<dbReference type="GO" id="GO:0008270">
    <property type="term" value="F:zinc ion binding"/>
    <property type="evidence" value="ECO:0007669"/>
    <property type="project" value="InterPro"/>
</dbReference>
<evidence type="ECO:0000256" key="5">
    <source>
        <dbReference type="ARBA" id="ARBA00023163"/>
    </source>
</evidence>
<evidence type="ECO:0000256" key="6">
    <source>
        <dbReference type="ARBA" id="ARBA00023242"/>
    </source>
</evidence>